<reference evidence="1 2" key="1">
    <citation type="journal article" date="2018" name="J. Allergy Clin. Immunol.">
        <title>High-quality assembly of Dermatophagoides pteronyssinus genome and transcriptome reveals a wide range of novel allergens.</title>
        <authorList>
            <person name="Liu X.Y."/>
            <person name="Yang K.Y."/>
            <person name="Wang M.Q."/>
            <person name="Kwok J.S."/>
            <person name="Zeng X."/>
            <person name="Yang Z."/>
            <person name="Xiao X.J."/>
            <person name="Lau C.P."/>
            <person name="Li Y."/>
            <person name="Huang Z.M."/>
            <person name="Ba J.G."/>
            <person name="Yim A.K."/>
            <person name="Ouyang C.Y."/>
            <person name="Ngai S.M."/>
            <person name="Chan T.F."/>
            <person name="Leung E.L."/>
            <person name="Liu L."/>
            <person name="Liu Z.G."/>
            <person name="Tsui S.K."/>
        </authorList>
    </citation>
    <scope>NUCLEOTIDE SEQUENCE [LARGE SCALE GENOMIC DNA]</scope>
    <source>
        <strain evidence="1">Derp</strain>
    </source>
</reference>
<name>A0ABQ8ISF1_DERPT</name>
<accession>A0ABQ8ISF1</accession>
<dbReference type="Proteomes" id="UP000887458">
    <property type="component" value="Unassembled WGS sequence"/>
</dbReference>
<evidence type="ECO:0000313" key="2">
    <source>
        <dbReference type="Proteomes" id="UP000887458"/>
    </source>
</evidence>
<protein>
    <submittedName>
        <fullName evidence="1">Uncharacterized protein</fullName>
    </submittedName>
</protein>
<comment type="caution">
    <text evidence="1">The sequence shown here is derived from an EMBL/GenBank/DDBJ whole genome shotgun (WGS) entry which is preliminary data.</text>
</comment>
<gene>
    <name evidence="1" type="ORF">DERP_012955</name>
</gene>
<sequence>MEIFIHFCFNFIFILNNINRPYNDILNRTTTKMGTIFLNVLFSINHCNLSLSNKNYEFFRIDSIDEVENSISTLCLTTFKHLSYNNNNNGTSLTIYNNNNNNREKHINKTIEHNICQHSWELYLVKQKSMDMDN</sequence>
<organism evidence="1 2">
    <name type="scientific">Dermatophagoides pteronyssinus</name>
    <name type="common">European house dust mite</name>
    <dbReference type="NCBI Taxonomy" id="6956"/>
    <lineage>
        <taxon>Eukaryota</taxon>
        <taxon>Metazoa</taxon>
        <taxon>Ecdysozoa</taxon>
        <taxon>Arthropoda</taxon>
        <taxon>Chelicerata</taxon>
        <taxon>Arachnida</taxon>
        <taxon>Acari</taxon>
        <taxon>Acariformes</taxon>
        <taxon>Sarcoptiformes</taxon>
        <taxon>Astigmata</taxon>
        <taxon>Psoroptidia</taxon>
        <taxon>Analgoidea</taxon>
        <taxon>Pyroglyphidae</taxon>
        <taxon>Dermatophagoidinae</taxon>
        <taxon>Dermatophagoides</taxon>
    </lineage>
</organism>
<evidence type="ECO:0000313" key="1">
    <source>
        <dbReference type="EMBL" id="KAH9413245.1"/>
    </source>
</evidence>
<reference evidence="1 2" key="2">
    <citation type="journal article" date="2022" name="Mol. Biol. Evol.">
        <title>Comparative Genomics Reveals Insights into the Divergent Evolution of Astigmatic Mites and Household Pest Adaptations.</title>
        <authorList>
            <person name="Xiong Q."/>
            <person name="Wan A.T."/>
            <person name="Liu X."/>
            <person name="Fung C.S."/>
            <person name="Xiao X."/>
            <person name="Malainual N."/>
            <person name="Hou J."/>
            <person name="Wang L."/>
            <person name="Wang M."/>
            <person name="Yang K.Y."/>
            <person name="Cui Y."/>
            <person name="Leung E.L."/>
            <person name="Nong W."/>
            <person name="Shin S.K."/>
            <person name="Au S.W."/>
            <person name="Jeong K.Y."/>
            <person name="Chew F.T."/>
            <person name="Hui J.H."/>
            <person name="Leung T.F."/>
            <person name="Tungtrongchitr A."/>
            <person name="Zhong N."/>
            <person name="Liu Z."/>
            <person name="Tsui S.K."/>
        </authorList>
    </citation>
    <scope>NUCLEOTIDE SEQUENCE [LARGE SCALE GENOMIC DNA]</scope>
    <source>
        <strain evidence="1">Derp</strain>
    </source>
</reference>
<keyword evidence="2" id="KW-1185">Reference proteome</keyword>
<dbReference type="EMBL" id="NJHN03000122">
    <property type="protein sequence ID" value="KAH9413245.1"/>
    <property type="molecule type" value="Genomic_DNA"/>
</dbReference>
<proteinExistence type="predicted"/>